<dbReference type="Pfam" id="PF04264">
    <property type="entry name" value="YceI"/>
    <property type="match status" value="1"/>
</dbReference>
<dbReference type="InterPro" id="IPR036761">
    <property type="entry name" value="TTHA0802/YceI-like_sf"/>
</dbReference>
<dbReference type="AlphaFoldDB" id="A0A9X4BI95"/>
<feature type="chain" id="PRO_5040975443" evidence="1">
    <location>
        <begin position="21"/>
        <end position="189"/>
    </location>
</feature>
<proteinExistence type="predicted"/>
<evidence type="ECO:0000313" key="4">
    <source>
        <dbReference type="Proteomes" id="UP001139971"/>
    </source>
</evidence>
<name>A0A9X4BI95_9GAMM</name>
<dbReference type="EMBL" id="JAOVZO020000017">
    <property type="protein sequence ID" value="MDC8013333.1"/>
    <property type="molecule type" value="Genomic_DNA"/>
</dbReference>
<evidence type="ECO:0000256" key="1">
    <source>
        <dbReference type="SAM" id="SignalP"/>
    </source>
</evidence>
<dbReference type="PANTHER" id="PTHR34406:SF1">
    <property type="entry name" value="PROTEIN YCEI"/>
    <property type="match status" value="1"/>
</dbReference>
<feature type="signal peptide" evidence="1">
    <location>
        <begin position="1"/>
        <end position="20"/>
    </location>
</feature>
<comment type="caution">
    <text evidence="3">The sequence shown here is derived from an EMBL/GenBank/DDBJ whole genome shotgun (WGS) entry which is preliminary data.</text>
</comment>
<keyword evidence="1" id="KW-0732">Signal</keyword>
<sequence>MIRKLALATAFVFAASAAQAADVYKLEPGHTQVLFQYNHMGYSNITGSFTKVEGEINLDTADLAKSSVKATISIDSVSTGVAKLDEHLKSGDFFDAPKFANATFASNKVEKTGEKALKVSGDLTIHGVTKPVTFDVTVNAIGEHPMAKKPAAGFDATAKIKRSDFGISKYVPNVSDDVTIRITTEAVKG</sequence>
<dbReference type="RefSeq" id="WP_263545542.1">
    <property type="nucleotide sequence ID" value="NZ_JAOVZO020000017.1"/>
</dbReference>
<dbReference type="Gene3D" id="2.40.128.110">
    <property type="entry name" value="Lipid/polyisoprenoid-binding, YceI-like"/>
    <property type="match status" value="1"/>
</dbReference>
<organism evidence="3 4">
    <name type="scientific">Tahibacter soli</name>
    <dbReference type="NCBI Taxonomy" id="2983605"/>
    <lineage>
        <taxon>Bacteria</taxon>
        <taxon>Pseudomonadati</taxon>
        <taxon>Pseudomonadota</taxon>
        <taxon>Gammaproteobacteria</taxon>
        <taxon>Lysobacterales</taxon>
        <taxon>Rhodanobacteraceae</taxon>
        <taxon>Tahibacter</taxon>
    </lineage>
</organism>
<dbReference type="SUPFAM" id="SSF101874">
    <property type="entry name" value="YceI-like"/>
    <property type="match status" value="1"/>
</dbReference>
<gene>
    <name evidence="3" type="ORF">OD750_012360</name>
</gene>
<protein>
    <submittedName>
        <fullName evidence="3">YceI family protein</fullName>
    </submittedName>
</protein>
<reference evidence="3" key="1">
    <citation type="submission" date="2023-02" db="EMBL/GenBank/DDBJ databases">
        <title>Tahibacter soli sp. nov. isolated from soil.</title>
        <authorList>
            <person name="Baek J.H."/>
            <person name="Lee J.K."/>
            <person name="Choi D.G."/>
            <person name="Jeon C.O."/>
        </authorList>
    </citation>
    <scope>NUCLEOTIDE SEQUENCE</scope>
    <source>
        <strain evidence="3">BL</strain>
    </source>
</reference>
<dbReference type="PANTHER" id="PTHR34406">
    <property type="entry name" value="PROTEIN YCEI"/>
    <property type="match status" value="1"/>
</dbReference>
<evidence type="ECO:0000313" key="3">
    <source>
        <dbReference type="EMBL" id="MDC8013333.1"/>
    </source>
</evidence>
<dbReference type="InterPro" id="IPR007372">
    <property type="entry name" value="Lipid/polyisoprenoid-bd_YceI"/>
</dbReference>
<evidence type="ECO:0000259" key="2">
    <source>
        <dbReference type="SMART" id="SM00867"/>
    </source>
</evidence>
<dbReference type="SMART" id="SM00867">
    <property type="entry name" value="YceI"/>
    <property type="match status" value="1"/>
</dbReference>
<feature type="domain" description="Lipid/polyisoprenoid-binding YceI-like" evidence="2">
    <location>
        <begin position="23"/>
        <end position="187"/>
    </location>
</feature>
<dbReference type="Proteomes" id="UP001139971">
    <property type="component" value="Unassembled WGS sequence"/>
</dbReference>
<accession>A0A9X4BI95</accession>
<keyword evidence="4" id="KW-1185">Reference proteome</keyword>